<gene>
    <name evidence="1" type="ORF">L596_017601</name>
</gene>
<dbReference type="EMBL" id="AZBU02000005">
    <property type="protein sequence ID" value="TKR76471.1"/>
    <property type="molecule type" value="Genomic_DNA"/>
</dbReference>
<dbReference type="Proteomes" id="UP000298663">
    <property type="component" value="Unassembled WGS sequence"/>
</dbReference>
<name>A0A4U5N2E5_STECR</name>
<evidence type="ECO:0000313" key="1">
    <source>
        <dbReference type="EMBL" id="TKR76471.1"/>
    </source>
</evidence>
<reference evidence="1 2" key="1">
    <citation type="journal article" date="2015" name="Genome Biol.">
        <title>Comparative genomics of Steinernema reveals deeply conserved gene regulatory networks.</title>
        <authorList>
            <person name="Dillman A.R."/>
            <person name="Macchietto M."/>
            <person name="Porter C.F."/>
            <person name="Rogers A."/>
            <person name="Williams B."/>
            <person name="Antoshechkin I."/>
            <person name="Lee M.M."/>
            <person name="Goodwin Z."/>
            <person name="Lu X."/>
            <person name="Lewis E.E."/>
            <person name="Goodrich-Blair H."/>
            <person name="Stock S.P."/>
            <person name="Adams B.J."/>
            <person name="Sternberg P.W."/>
            <person name="Mortazavi A."/>
        </authorList>
    </citation>
    <scope>NUCLEOTIDE SEQUENCE [LARGE SCALE GENOMIC DNA]</scope>
    <source>
        <strain evidence="1 2">ALL</strain>
    </source>
</reference>
<proteinExistence type="predicted"/>
<protein>
    <submittedName>
        <fullName evidence="1">Uncharacterized protein</fullName>
    </submittedName>
</protein>
<accession>A0A4U5N2E5</accession>
<evidence type="ECO:0000313" key="2">
    <source>
        <dbReference type="Proteomes" id="UP000298663"/>
    </source>
</evidence>
<dbReference type="AlphaFoldDB" id="A0A4U5N2E5"/>
<reference evidence="1 2" key="2">
    <citation type="journal article" date="2019" name="G3 (Bethesda)">
        <title>Hybrid Assembly of the Genome of the Entomopathogenic Nematode Steinernema carpocapsae Identifies the X-Chromosome.</title>
        <authorList>
            <person name="Serra L."/>
            <person name="Macchietto M."/>
            <person name="Macias-Munoz A."/>
            <person name="McGill C.J."/>
            <person name="Rodriguez I.M."/>
            <person name="Rodriguez B."/>
            <person name="Murad R."/>
            <person name="Mortazavi A."/>
        </authorList>
    </citation>
    <scope>NUCLEOTIDE SEQUENCE [LARGE SCALE GENOMIC DNA]</scope>
    <source>
        <strain evidence="1 2">ALL</strain>
    </source>
</reference>
<comment type="caution">
    <text evidence="1">The sequence shown here is derived from an EMBL/GenBank/DDBJ whole genome shotgun (WGS) entry which is preliminary data.</text>
</comment>
<sequence length="87" mass="9919">MVESGKEAPSIDPNLVGTLEKFIQEPGMLALDLFSSSRLTDEWVELSLSWKNVNLIVVRDFFSKPVFKFLENMLRQEGESCEIRGLL</sequence>
<organism evidence="1 2">
    <name type="scientific">Steinernema carpocapsae</name>
    <name type="common">Entomopathogenic nematode</name>
    <dbReference type="NCBI Taxonomy" id="34508"/>
    <lineage>
        <taxon>Eukaryota</taxon>
        <taxon>Metazoa</taxon>
        <taxon>Ecdysozoa</taxon>
        <taxon>Nematoda</taxon>
        <taxon>Chromadorea</taxon>
        <taxon>Rhabditida</taxon>
        <taxon>Tylenchina</taxon>
        <taxon>Panagrolaimomorpha</taxon>
        <taxon>Strongyloidoidea</taxon>
        <taxon>Steinernematidae</taxon>
        <taxon>Steinernema</taxon>
    </lineage>
</organism>
<keyword evidence="2" id="KW-1185">Reference proteome</keyword>